<organism evidence="3 4">
    <name type="scientific">Cardamine amara subsp. amara</name>
    <dbReference type="NCBI Taxonomy" id="228776"/>
    <lineage>
        <taxon>Eukaryota</taxon>
        <taxon>Viridiplantae</taxon>
        <taxon>Streptophyta</taxon>
        <taxon>Embryophyta</taxon>
        <taxon>Tracheophyta</taxon>
        <taxon>Spermatophyta</taxon>
        <taxon>Magnoliopsida</taxon>
        <taxon>eudicotyledons</taxon>
        <taxon>Gunneridae</taxon>
        <taxon>Pentapetalae</taxon>
        <taxon>rosids</taxon>
        <taxon>malvids</taxon>
        <taxon>Brassicales</taxon>
        <taxon>Brassicaceae</taxon>
        <taxon>Cardamineae</taxon>
        <taxon>Cardamine</taxon>
    </lineage>
</organism>
<gene>
    <name evidence="3" type="ORF">V5N11_034193</name>
</gene>
<dbReference type="InterPro" id="IPR013536">
    <property type="entry name" value="WLM_dom"/>
</dbReference>
<accession>A0ABD1BR55</accession>
<evidence type="ECO:0000313" key="4">
    <source>
        <dbReference type="Proteomes" id="UP001558713"/>
    </source>
</evidence>
<evidence type="ECO:0000256" key="1">
    <source>
        <dbReference type="SAM" id="MobiDB-lite"/>
    </source>
</evidence>
<feature type="domain" description="WLM" evidence="2">
    <location>
        <begin position="1"/>
        <end position="184"/>
    </location>
</feature>
<comment type="caution">
    <text evidence="3">The sequence shown here is derived from an EMBL/GenBank/DDBJ whole genome shotgun (WGS) entry which is preliminary data.</text>
</comment>
<dbReference type="PANTHER" id="PTHR46622:SF3">
    <property type="entry name" value="ZINC ION BINDING PROTEIN"/>
    <property type="match status" value="1"/>
</dbReference>
<dbReference type="Proteomes" id="UP001558713">
    <property type="component" value="Unassembled WGS sequence"/>
</dbReference>
<feature type="region of interest" description="Disordered" evidence="1">
    <location>
        <begin position="162"/>
        <end position="184"/>
    </location>
</feature>
<dbReference type="AlphaFoldDB" id="A0ABD1BR55"/>
<name>A0ABD1BR55_CARAN</name>
<evidence type="ECO:0000259" key="2">
    <source>
        <dbReference type="PROSITE" id="PS51397"/>
    </source>
</evidence>
<dbReference type="InterPro" id="IPR053000">
    <property type="entry name" value="WSS1-like_metalloprotease"/>
</dbReference>
<dbReference type="PANTHER" id="PTHR46622">
    <property type="entry name" value="DNA-DEPENDENT METALLOPROTEASE WSS1"/>
    <property type="match status" value="1"/>
</dbReference>
<proteinExistence type="predicted"/>
<sequence length="184" mass="21195">MNSRYMNKVLQIEALKNKPREDEARNILDDVANDVQKIMRRRNWRVKLLSEICPSDPNILGSNVRMGEKVELRLRKVDDDGNFYTEILDTMLHELCHNVHDGHCPAFMKLWNDLRKVQHYNDGFVCQLTFVCPVLMMNNIHQANVSSYVWFPYVIDSTEEDSCPPSSSHPGGIIDLTEGDSCSP</sequence>
<dbReference type="Pfam" id="PF08325">
    <property type="entry name" value="WLM"/>
    <property type="match status" value="1"/>
</dbReference>
<dbReference type="EMBL" id="JBANAX010000175">
    <property type="protein sequence ID" value="KAL1219616.1"/>
    <property type="molecule type" value="Genomic_DNA"/>
</dbReference>
<keyword evidence="4" id="KW-1185">Reference proteome</keyword>
<reference evidence="3 4" key="1">
    <citation type="submission" date="2024-04" db="EMBL/GenBank/DDBJ databases">
        <title>Genome assembly C_amara_ONT_v2.</title>
        <authorList>
            <person name="Yant L."/>
            <person name="Moore C."/>
            <person name="Slenker M."/>
        </authorList>
    </citation>
    <scope>NUCLEOTIDE SEQUENCE [LARGE SCALE GENOMIC DNA]</scope>
    <source>
        <tissue evidence="3">Leaf</tissue>
    </source>
</reference>
<dbReference type="PROSITE" id="PS51397">
    <property type="entry name" value="WLM"/>
    <property type="match status" value="1"/>
</dbReference>
<evidence type="ECO:0000313" key="3">
    <source>
        <dbReference type="EMBL" id="KAL1219616.1"/>
    </source>
</evidence>
<protein>
    <recommendedName>
        <fullName evidence="2">WLM domain-containing protein</fullName>
    </recommendedName>
</protein>